<dbReference type="AlphaFoldDB" id="A0A553DU40"/>
<evidence type="ECO:0000313" key="1">
    <source>
        <dbReference type="EMBL" id="TRX36285.1"/>
    </source>
</evidence>
<proteinExistence type="predicted"/>
<dbReference type="Proteomes" id="UP000316371">
    <property type="component" value="Unassembled WGS sequence"/>
</dbReference>
<protein>
    <recommendedName>
        <fullName evidence="3">PD-(D/E)XK nuclease superfamily protein</fullName>
    </recommendedName>
</protein>
<gene>
    <name evidence="1" type="ORF">FNW21_14070</name>
</gene>
<accession>A0A553DU40</accession>
<name>A0A553DU40_9FLAO</name>
<comment type="caution">
    <text evidence="1">The sequence shown here is derived from an EMBL/GenBank/DDBJ whole genome shotgun (WGS) entry which is preliminary data.</text>
</comment>
<sequence>MDKINNLLQQVTIIQKKYDEIAKITGENFNIFSVMNMEYKEVNTHSAIIGEFLNPKGSHGQGDTFLKLFVEEIRNHFGSYILLNDFENLVNDKICERTITSTNDWEDVSGGRIDIIIEDNNQILIIENKPGFQDQPYQLIRYNNYAKTKSPKKIILLYLTLDGRNLKKEEEPFLIKDIKIEGYNFRHNEIRIFKV</sequence>
<evidence type="ECO:0008006" key="3">
    <source>
        <dbReference type="Google" id="ProtNLM"/>
    </source>
</evidence>
<reference evidence="1 2" key="1">
    <citation type="submission" date="2019-07" db="EMBL/GenBank/DDBJ databases">
        <title>Novel species of Flavobacterium.</title>
        <authorList>
            <person name="Liu Q."/>
            <person name="Xin Y.-H."/>
        </authorList>
    </citation>
    <scope>NUCLEOTIDE SEQUENCE [LARGE SCALE GENOMIC DNA]</scope>
    <source>
        <strain evidence="1 2">LB1R34</strain>
    </source>
</reference>
<organism evidence="1 2">
    <name type="scientific">Flavobacterium restrictum</name>
    <dbReference type="NCBI Taxonomy" id="2594428"/>
    <lineage>
        <taxon>Bacteria</taxon>
        <taxon>Pseudomonadati</taxon>
        <taxon>Bacteroidota</taxon>
        <taxon>Flavobacteriia</taxon>
        <taxon>Flavobacteriales</taxon>
        <taxon>Flavobacteriaceae</taxon>
        <taxon>Flavobacterium</taxon>
    </lineage>
</organism>
<keyword evidence="2" id="KW-1185">Reference proteome</keyword>
<dbReference type="OrthoDB" id="6346224at2"/>
<dbReference type="EMBL" id="VJZT01000017">
    <property type="protein sequence ID" value="TRX36285.1"/>
    <property type="molecule type" value="Genomic_DNA"/>
</dbReference>
<evidence type="ECO:0000313" key="2">
    <source>
        <dbReference type="Proteomes" id="UP000316371"/>
    </source>
</evidence>
<dbReference type="InterPro" id="IPR029470">
    <property type="entry name" value="PDDEXK_4"/>
</dbReference>
<dbReference type="RefSeq" id="WP_144257390.1">
    <property type="nucleotide sequence ID" value="NZ_VJZT01000017.1"/>
</dbReference>
<dbReference type="Pfam" id="PF14281">
    <property type="entry name" value="PDDEXK_4"/>
    <property type="match status" value="1"/>
</dbReference>